<comment type="similarity">
    <text evidence="7">Belongs to the CRISPR-associated endoribonuclease Cas13a family.</text>
</comment>
<name>A0A7X0YJ22_9LIST</name>
<feature type="coiled-coil region" evidence="9">
    <location>
        <begin position="797"/>
        <end position="824"/>
    </location>
</feature>
<dbReference type="GO" id="GO:0003723">
    <property type="term" value="F:RNA binding"/>
    <property type="evidence" value="ECO:0007669"/>
    <property type="project" value="UniProtKB-KW"/>
</dbReference>
<dbReference type="RefSeq" id="WP_185534960.1">
    <property type="nucleotide sequence ID" value="NZ_JAARXI010000001.1"/>
</dbReference>
<keyword evidence="3" id="KW-0255">Endonuclease</keyword>
<keyword evidence="9" id="KW-0175">Coiled coil</keyword>
<keyword evidence="1" id="KW-0540">Nuclease</keyword>
<evidence type="ECO:0000256" key="7">
    <source>
        <dbReference type="ARBA" id="ARBA00044753"/>
    </source>
</evidence>
<accession>A0A7X0YJ22</accession>
<reference evidence="10 11" key="1">
    <citation type="submission" date="2020-03" db="EMBL/GenBank/DDBJ databases">
        <title>Soil Listeria distribution.</title>
        <authorList>
            <person name="Liao J."/>
            <person name="Wiedmann M."/>
        </authorList>
    </citation>
    <scope>NUCLEOTIDE SEQUENCE [LARGE SCALE GENOMIC DNA]</scope>
    <source>
        <strain evidence="10 11">FSL L7-0360</strain>
    </source>
</reference>
<dbReference type="Proteomes" id="UP000529446">
    <property type="component" value="Unassembled WGS sequence"/>
</dbReference>
<keyword evidence="6" id="KW-0051">Antiviral defense</keyword>
<evidence type="ECO:0000313" key="11">
    <source>
        <dbReference type="Proteomes" id="UP000529446"/>
    </source>
</evidence>
<proteinExistence type="inferred from homology"/>
<dbReference type="EMBL" id="JAARXI010000001">
    <property type="protein sequence ID" value="MBC2115392.1"/>
    <property type="molecule type" value="Genomic_DNA"/>
</dbReference>
<keyword evidence="2" id="KW-0677">Repeat</keyword>
<dbReference type="AlphaFoldDB" id="A0A7X0YJ22"/>
<evidence type="ECO:0000256" key="9">
    <source>
        <dbReference type="SAM" id="Coils"/>
    </source>
</evidence>
<evidence type="ECO:0000256" key="1">
    <source>
        <dbReference type="ARBA" id="ARBA00022722"/>
    </source>
</evidence>
<sequence>MKITKMRVDGRTIVMERTSKEGQLVYEGIDENKTEEIIFDKKKESFYKSILNKTVRKLNEKEKNKHKIAINKEITELMSAVLHQEKTNLKLHNLKSLDKYALTQLFKHDFQKTISYPPNKNAEHVKFCLADLAIEAIQDIDATNPDWAKLFETLKPYTDWAESYIHFKQTTIQKSIEQNKIQSAHSPRKLVLHKYATAFLEGRVMGYENLAAKYQLADLAESFKVVDLNKDKNANYEIKKILQQHQRNILGKLKTDPELNQYGIEVKKYIERYFPIKSKPKRNKHSRADFLKKELIESTVKQQFKNAVYHYVLEQGKMEAYNLTSPKTKDLQNIRAGEAFSFKFINACAFASNNLKTILNPECEEDILGKNCFIQNLPDSATRPNVVQKMIPFFSDEIQNVNFDEAIWAIRGSIQKIRNEVYHCKKHAWEKILKIKGFEYRPNMKYADTEMKNLMDNDIAKIPVFIEEKLKSSGVVRFYKQEDLQSIWERKQGFSLLTTNAPFVPSFKRVFAKGHDYQTSRNRKYDLALTIFDRLEYGEEKFRARYFLTKLVYYQQFMPWFTTDSSAFREAANFVLHLNKNRQQDAKAFTNIREVEKNELPRDYMSYVQGQIAIHEDATEDTPNHFEKFINQVFIKGFDKYMITSDLVFIQSPENQELEQSEIEEMRFDIQVTPSFLKNKEDYISFWTFCKMLDAKHLSELRNEMIKYNGDLTEEQEIIGLALLGVDSRENDWKQFFSSEQEYEDVMKGYVGDALYEREPYRQSDGKTPVLFRGVEQARKYGTETVIQRLFDANPEFKVSQSNIAEWERQKETIEETIKRRKDLHDAWAENPKKPQSDAFLKEYKACCEAIDAYNWRKNKATLVYVNELHHLLIDILGRLVGYVAIADRDFQCMANQYLKSSGHTERVDSWINTTEKYWKKIGGKTWPKHIEKLHKFMVGENFFVSKRNDRNRIAHLNYLSPKNKYSLLYLFEKLREMLKYDRKLKNAVTKSLIVLLDKHGMCVVFANLKNNKHRLVIASLKPKKLRHLSGKKLNDSYIETNQVSEEYCSIVKALLEM</sequence>
<evidence type="ECO:0000256" key="3">
    <source>
        <dbReference type="ARBA" id="ARBA00022759"/>
    </source>
</evidence>
<dbReference type="GO" id="GO:0004519">
    <property type="term" value="F:endonuclease activity"/>
    <property type="evidence" value="ECO:0007669"/>
    <property type="project" value="UniProtKB-KW"/>
</dbReference>
<gene>
    <name evidence="10" type="ORF">HCB06_02050</name>
</gene>
<evidence type="ECO:0000313" key="10">
    <source>
        <dbReference type="EMBL" id="MBC2115392.1"/>
    </source>
</evidence>
<keyword evidence="5" id="KW-0694">RNA-binding</keyword>
<dbReference type="GO" id="GO:0016787">
    <property type="term" value="F:hydrolase activity"/>
    <property type="evidence" value="ECO:0007669"/>
    <property type="project" value="UniProtKB-KW"/>
</dbReference>
<keyword evidence="4" id="KW-0378">Hydrolase</keyword>
<evidence type="ECO:0000256" key="5">
    <source>
        <dbReference type="ARBA" id="ARBA00022884"/>
    </source>
</evidence>
<dbReference type="NCBIfam" id="NF038188">
    <property type="entry name" value="cas13A_C2c2"/>
    <property type="match status" value="1"/>
</dbReference>
<evidence type="ECO:0000256" key="6">
    <source>
        <dbReference type="ARBA" id="ARBA00023118"/>
    </source>
</evidence>
<organism evidence="10 11">
    <name type="scientific">Listeria booriae</name>
    <dbReference type="NCBI Taxonomy" id="1552123"/>
    <lineage>
        <taxon>Bacteria</taxon>
        <taxon>Bacillati</taxon>
        <taxon>Bacillota</taxon>
        <taxon>Bacilli</taxon>
        <taxon>Bacillales</taxon>
        <taxon>Listeriaceae</taxon>
        <taxon>Listeria</taxon>
    </lineage>
</organism>
<evidence type="ECO:0000256" key="2">
    <source>
        <dbReference type="ARBA" id="ARBA00022737"/>
    </source>
</evidence>
<dbReference type="InterPro" id="IPR053395">
    <property type="entry name" value="Cas13a_endoribonuclease"/>
</dbReference>
<evidence type="ECO:0000256" key="4">
    <source>
        <dbReference type="ARBA" id="ARBA00022801"/>
    </source>
</evidence>
<protein>
    <recommendedName>
        <fullName evidence="8">CRISPR-associated endoribonuclease Cas13a</fullName>
    </recommendedName>
</protein>
<dbReference type="GO" id="GO:0051607">
    <property type="term" value="P:defense response to virus"/>
    <property type="evidence" value="ECO:0007669"/>
    <property type="project" value="UniProtKB-KW"/>
</dbReference>
<comment type="caution">
    <text evidence="10">The sequence shown here is derived from an EMBL/GenBank/DDBJ whole genome shotgun (WGS) entry which is preliminary data.</text>
</comment>
<evidence type="ECO:0000256" key="8">
    <source>
        <dbReference type="ARBA" id="ARBA00044792"/>
    </source>
</evidence>